<evidence type="ECO:0000259" key="2">
    <source>
        <dbReference type="PROSITE" id="PS50866"/>
    </source>
</evidence>
<dbReference type="PROSITE" id="PS50866">
    <property type="entry name" value="GOLD"/>
    <property type="match status" value="1"/>
</dbReference>
<proteinExistence type="predicted"/>
<dbReference type="CDD" id="cd00170">
    <property type="entry name" value="SEC14"/>
    <property type="match status" value="1"/>
</dbReference>
<dbReference type="PROSITE" id="PS50191">
    <property type="entry name" value="CRAL_TRIO"/>
    <property type="match status" value="1"/>
</dbReference>
<dbReference type="InterPro" id="IPR011074">
    <property type="entry name" value="CRAL/TRIO_N_dom"/>
</dbReference>
<dbReference type="Pfam" id="PF00650">
    <property type="entry name" value="CRAL_TRIO"/>
    <property type="match status" value="1"/>
</dbReference>
<dbReference type="Gene3D" id="3.40.525.10">
    <property type="entry name" value="CRAL-TRIO lipid binding domain"/>
    <property type="match status" value="1"/>
</dbReference>
<dbReference type="Gene3D" id="2.60.120.680">
    <property type="entry name" value="GOLD domain"/>
    <property type="match status" value="1"/>
</dbReference>
<comment type="caution">
    <text evidence="3">The sequence shown here is derived from an EMBL/GenBank/DDBJ whole genome shotgun (WGS) entry which is preliminary data.</text>
</comment>
<dbReference type="SUPFAM" id="SSF101576">
    <property type="entry name" value="Supernatant protein factor (SPF), C-terminal domain"/>
    <property type="match status" value="1"/>
</dbReference>
<dbReference type="SMART" id="SM00516">
    <property type="entry name" value="SEC14"/>
    <property type="match status" value="1"/>
</dbReference>
<sequence length="412" mass="46908">MAQLENEAAIKDAEALKQFKDKLSDLLTTEDDHSLLKWLKARNYDVAKAEAMFRTSMAYREKMKVDSLLSDYDPPEVLKKYMTGGMCGHDKEGSPIRVELYGHLDMKGLMYSARKLDMEKVKLRQCEEHVKDMAEMSKKLNKRVDGITVIFDMEGVSSKMLWRPGLQMYLHLVRVLEDNYPEMLKRMFVINAPRIFPLLYKICRPLISDDTKNKIHVLGSDFQSTLLQYIDAEELPAYLGGTKTDPDGNPRCETLICQGGEVPEEYYFKDVDSAEHLQTATVARGDKFTVDVEVCKAGSILRWEFKTDGFDIGFAVFRNEGSEVIPVVPLERVNSHMVPEDGSYTCDVPGKYIVVFDNTFSWARGKQIHYSVEAIQPVEAGVTLEINSMLKSDFSWDDVASRMGDNIISIRL</sequence>
<evidence type="ECO:0000313" key="4">
    <source>
        <dbReference type="Proteomes" id="UP000678393"/>
    </source>
</evidence>
<feature type="domain" description="CRAL-TRIO" evidence="1">
    <location>
        <begin position="74"/>
        <end position="247"/>
    </location>
</feature>
<evidence type="ECO:0000313" key="3">
    <source>
        <dbReference type="EMBL" id="CAG5136103.1"/>
    </source>
</evidence>
<gene>
    <name evidence="3" type="ORF">CUNI_LOCUS21661</name>
</gene>
<dbReference type="InterPro" id="IPR036865">
    <property type="entry name" value="CRAL-TRIO_dom_sf"/>
</dbReference>
<dbReference type="PANTHER" id="PTHR23324:SF83">
    <property type="entry name" value="SEC14-LIKE PROTEIN 2"/>
    <property type="match status" value="1"/>
</dbReference>
<dbReference type="InterPro" id="IPR036598">
    <property type="entry name" value="GOLD_dom_sf"/>
</dbReference>
<dbReference type="PRINTS" id="PR00180">
    <property type="entry name" value="CRETINALDHBP"/>
</dbReference>
<protein>
    <recommendedName>
        <fullName evidence="5">SEC14-like protein 2</fullName>
    </recommendedName>
</protein>
<evidence type="ECO:0008006" key="5">
    <source>
        <dbReference type="Google" id="ProtNLM"/>
    </source>
</evidence>
<dbReference type="OrthoDB" id="1434354at2759"/>
<dbReference type="EMBL" id="CAJHNH020008489">
    <property type="protein sequence ID" value="CAG5136103.1"/>
    <property type="molecule type" value="Genomic_DNA"/>
</dbReference>
<dbReference type="PANTHER" id="PTHR23324">
    <property type="entry name" value="SEC14 RELATED PROTEIN"/>
    <property type="match status" value="1"/>
</dbReference>
<dbReference type="InterPro" id="IPR009038">
    <property type="entry name" value="GOLD_dom"/>
</dbReference>
<feature type="domain" description="GOLD" evidence="2">
    <location>
        <begin position="264"/>
        <end position="374"/>
    </location>
</feature>
<dbReference type="SUPFAM" id="SSF46938">
    <property type="entry name" value="CRAL/TRIO N-terminal domain"/>
    <property type="match status" value="1"/>
</dbReference>
<dbReference type="SUPFAM" id="SSF52087">
    <property type="entry name" value="CRAL/TRIO domain"/>
    <property type="match status" value="1"/>
</dbReference>
<dbReference type="GO" id="GO:0005737">
    <property type="term" value="C:cytoplasm"/>
    <property type="evidence" value="ECO:0007669"/>
    <property type="project" value="TreeGrafter"/>
</dbReference>
<dbReference type="InterPro" id="IPR051064">
    <property type="entry name" value="SEC14/CRAL-TRIO_domain"/>
</dbReference>
<evidence type="ECO:0000259" key="1">
    <source>
        <dbReference type="PROSITE" id="PS50191"/>
    </source>
</evidence>
<dbReference type="InterPro" id="IPR001251">
    <property type="entry name" value="CRAL-TRIO_dom"/>
</dbReference>
<accession>A0A8S4A2L1</accession>
<dbReference type="AlphaFoldDB" id="A0A8S4A2L1"/>
<dbReference type="SMART" id="SM01100">
    <property type="entry name" value="CRAL_TRIO_N"/>
    <property type="match status" value="1"/>
</dbReference>
<reference evidence="3" key="1">
    <citation type="submission" date="2021-04" db="EMBL/GenBank/DDBJ databases">
        <authorList>
            <consortium name="Molecular Ecology Group"/>
        </authorList>
    </citation>
    <scope>NUCLEOTIDE SEQUENCE</scope>
</reference>
<dbReference type="Proteomes" id="UP000678393">
    <property type="component" value="Unassembled WGS sequence"/>
</dbReference>
<organism evidence="3 4">
    <name type="scientific">Candidula unifasciata</name>
    <dbReference type="NCBI Taxonomy" id="100452"/>
    <lineage>
        <taxon>Eukaryota</taxon>
        <taxon>Metazoa</taxon>
        <taxon>Spiralia</taxon>
        <taxon>Lophotrochozoa</taxon>
        <taxon>Mollusca</taxon>
        <taxon>Gastropoda</taxon>
        <taxon>Heterobranchia</taxon>
        <taxon>Euthyneura</taxon>
        <taxon>Panpulmonata</taxon>
        <taxon>Eupulmonata</taxon>
        <taxon>Stylommatophora</taxon>
        <taxon>Helicina</taxon>
        <taxon>Helicoidea</taxon>
        <taxon>Geomitridae</taxon>
        <taxon>Candidula</taxon>
    </lineage>
</organism>
<keyword evidence="4" id="KW-1185">Reference proteome</keyword>
<name>A0A8S4A2L1_9EUPU</name>
<dbReference type="InterPro" id="IPR036273">
    <property type="entry name" value="CRAL/TRIO_N_dom_sf"/>
</dbReference>